<protein>
    <submittedName>
        <fullName evidence="1">Uncharacterized protein</fullName>
    </submittedName>
</protein>
<organism evidence="1 2">
    <name type="scientific">Algoriphagus confluentis</name>
    <dbReference type="NCBI Taxonomy" id="1697556"/>
    <lineage>
        <taxon>Bacteria</taxon>
        <taxon>Pseudomonadati</taxon>
        <taxon>Bacteroidota</taxon>
        <taxon>Cytophagia</taxon>
        <taxon>Cytophagales</taxon>
        <taxon>Cyclobacteriaceae</taxon>
        <taxon>Algoriphagus</taxon>
    </lineage>
</organism>
<dbReference type="Gene3D" id="3.40.630.30">
    <property type="match status" value="1"/>
</dbReference>
<dbReference type="RefSeq" id="WP_338225559.1">
    <property type="nucleotide sequence ID" value="NZ_BTPD01000012.1"/>
</dbReference>
<dbReference type="SUPFAM" id="SSF55729">
    <property type="entry name" value="Acyl-CoA N-acyltransferases (Nat)"/>
    <property type="match status" value="1"/>
</dbReference>
<keyword evidence="2" id="KW-1185">Reference proteome</keyword>
<gene>
    <name evidence="1" type="ORF">Aconfl_34980</name>
</gene>
<sequence>MANQFRPDQSDFLAHFSSGGQPVWKNDTKSPIRDKVSLTAIQRLISILTEKKIIASTRPWIGSHAVCFTECPRGSLLDHTNNYSQLALYQKTGYEIVGIEKDFFIQNYPEPIFENGIPCKHKIILEKTM</sequence>
<dbReference type="Proteomes" id="UP001338309">
    <property type="component" value="Unassembled WGS sequence"/>
</dbReference>
<dbReference type="InterPro" id="IPR016181">
    <property type="entry name" value="Acyl_CoA_acyltransferase"/>
</dbReference>
<proteinExistence type="predicted"/>
<evidence type="ECO:0000313" key="1">
    <source>
        <dbReference type="EMBL" id="GMQ30855.1"/>
    </source>
</evidence>
<comment type="caution">
    <text evidence="1">The sequence shown here is derived from an EMBL/GenBank/DDBJ whole genome shotgun (WGS) entry which is preliminary data.</text>
</comment>
<accession>A0ABQ6PU94</accession>
<dbReference type="EMBL" id="BTPD01000012">
    <property type="protein sequence ID" value="GMQ30855.1"/>
    <property type="molecule type" value="Genomic_DNA"/>
</dbReference>
<name>A0ABQ6PU94_9BACT</name>
<reference evidence="1 2" key="1">
    <citation type="submission" date="2023-08" db="EMBL/GenBank/DDBJ databases">
        <title>Draft genome sequence of Algoriphagus confluentis.</title>
        <authorList>
            <person name="Takatani N."/>
            <person name="Hosokawa M."/>
            <person name="Sawabe T."/>
        </authorList>
    </citation>
    <scope>NUCLEOTIDE SEQUENCE [LARGE SCALE GENOMIC DNA]</scope>
    <source>
        <strain evidence="1 2">NBRC 111222</strain>
    </source>
</reference>
<evidence type="ECO:0000313" key="2">
    <source>
        <dbReference type="Proteomes" id="UP001338309"/>
    </source>
</evidence>